<evidence type="ECO:0000313" key="1">
    <source>
        <dbReference type="EMBL" id="GAA2090166.1"/>
    </source>
</evidence>
<proteinExistence type="predicted"/>
<protein>
    <submittedName>
        <fullName evidence="1">Uncharacterized protein</fullName>
    </submittedName>
</protein>
<accession>A0ABN2WEL9</accession>
<dbReference type="EMBL" id="BAAANS010000006">
    <property type="protein sequence ID" value="GAA2090166.1"/>
    <property type="molecule type" value="Genomic_DNA"/>
</dbReference>
<name>A0ABN2WEL9_9ACTN</name>
<gene>
    <name evidence="1" type="ORF">GCM10009759_13520</name>
</gene>
<sequence length="169" mass="17552">MSGEQAAIDRAVSAVISAVQAGDAAGLYESVMPPAGVKTPPAETTNWFALLLIHLALAASSASDLEPGCSREAVTQWIRGVLGPAPTPALIRGADPVRIDHVTAANAAADHARYVGYGVDLMMVGLTPPGQDVDRQTIEAHQASTNDKTVRINVIALLASLAAVPVRRR</sequence>
<organism evidence="1 2">
    <name type="scientific">Kitasatospora saccharophila</name>
    <dbReference type="NCBI Taxonomy" id="407973"/>
    <lineage>
        <taxon>Bacteria</taxon>
        <taxon>Bacillati</taxon>
        <taxon>Actinomycetota</taxon>
        <taxon>Actinomycetes</taxon>
        <taxon>Kitasatosporales</taxon>
        <taxon>Streptomycetaceae</taxon>
        <taxon>Kitasatospora</taxon>
    </lineage>
</organism>
<reference evidence="1 2" key="1">
    <citation type="journal article" date="2019" name="Int. J. Syst. Evol. Microbiol.">
        <title>The Global Catalogue of Microorganisms (GCM) 10K type strain sequencing project: providing services to taxonomists for standard genome sequencing and annotation.</title>
        <authorList>
            <consortium name="The Broad Institute Genomics Platform"/>
            <consortium name="The Broad Institute Genome Sequencing Center for Infectious Disease"/>
            <person name="Wu L."/>
            <person name="Ma J."/>
        </authorList>
    </citation>
    <scope>NUCLEOTIDE SEQUENCE [LARGE SCALE GENOMIC DNA]</scope>
    <source>
        <strain evidence="1 2">JCM 14559</strain>
    </source>
</reference>
<dbReference type="Proteomes" id="UP001500897">
    <property type="component" value="Unassembled WGS sequence"/>
</dbReference>
<comment type="caution">
    <text evidence="1">The sequence shown here is derived from an EMBL/GenBank/DDBJ whole genome shotgun (WGS) entry which is preliminary data.</text>
</comment>
<keyword evidence="2" id="KW-1185">Reference proteome</keyword>
<evidence type="ECO:0000313" key="2">
    <source>
        <dbReference type="Proteomes" id="UP001500897"/>
    </source>
</evidence>